<dbReference type="Pfam" id="PF19568">
    <property type="entry name" value="Spore_III_AA"/>
    <property type="match status" value="1"/>
</dbReference>
<dbReference type="PANTHER" id="PTHR20953">
    <property type="entry name" value="KINASE-RELATED"/>
    <property type="match status" value="1"/>
</dbReference>
<dbReference type="Gene3D" id="3.40.50.300">
    <property type="entry name" value="P-loop containing nucleotide triphosphate hydrolases"/>
    <property type="match status" value="1"/>
</dbReference>
<accession>A0AAW1RZS4</accession>
<sequence length="759" mass="80885">MQSGLLMEGYLPLRPCPPCPGRHIDRPSLCDRCPPSLCKPGPDCRNATGVVSSRCKAAATATAGSLPASPADGKELHKLLQLLPVPLQKVLGDQPQLSELLEIVMDLGRPPIARFPHGDRLLSSQPVTRQDLAHAESMAGQFGGDNRAGIDRTLHRISAIRNRDGKVIGLTCRIGRAVLGSAAIAADLARAGQSILLLGRPGVGKTTAIRELARLLASDCNKRVVIVDTSNEIGGDGNIPHPGIGRARRMQVFSPDHQHKVMIEAVENHMPEVIVIDEIGTEAEAVAARTIAQRGVQLVATAHGFQLDNLIKNPALSDLVGGIASVTLGDDEAKRRGTRKSVLERAAMPTFDACIEMLDRDQWRVHMDLATSVDNILAGKQPRVQMRARNQVSMDASEEHIGVVEAAAGWVPYDAGNPALHALQQMNLPQISARKRARGEYMFTEDGLFRDATVRTVPSMTSTLPSAPLRGANDFGALSASSEDDEDEDSSEEGGPDDDARLFLYAHEVEPHTMQDVVDEMGLQGNVHLTGRLQDADAVLAPRSKLKQHSWIKDAAKAAGVPLYTIKTTSPQNLVRGLRTVVGLDPSPGSMFPARFGDAESCAADSGVNGFAFPVEPPASDPEAVDGWEGTNSSGASSSKSRAGPNAADAAPPTSSNAAAGLPHDAISGRGMQDMMASSGAYADQDEAMQEVQSIIERVVVPLQQPVELLPRAADIIELQVAVVKSYQLGFQLVGNGLNTRIRILAVQKLYDDLGTDEP</sequence>
<feature type="region of interest" description="Disordered" evidence="3">
    <location>
        <begin position="460"/>
        <end position="498"/>
    </location>
</feature>
<dbReference type="Pfam" id="PF25516">
    <property type="entry name" value="PTPase"/>
    <property type="match status" value="1"/>
</dbReference>
<dbReference type="PANTHER" id="PTHR20953:SF3">
    <property type="entry name" value="P-LOOP CONTAINING NUCLEOSIDE TRIPHOSPHATE HYDROLASES SUPERFAMILY PROTEIN"/>
    <property type="match status" value="1"/>
</dbReference>
<evidence type="ECO:0000313" key="6">
    <source>
        <dbReference type="Proteomes" id="UP001438707"/>
    </source>
</evidence>
<organism evidence="5 6">
    <name type="scientific">Apatococcus lobatus</name>
    <dbReference type="NCBI Taxonomy" id="904363"/>
    <lineage>
        <taxon>Eukaryota</taxon>
        <taxon>Viridiplantae</taxon>
        <taxon>Chlorophyta</taxon>
        <taxon>core chlorophytes</taxon>
        <taxon>Trebouxiophyceae</taxon>
        <taxon>Chlorellales</taxon>
        <taxon>Chlorellaceae</taxon>
        <taxon>Apatococcus</taxon>
    </lineage>
</organism>
<dbReference type="CDD" id="cd00009">
    <property type="entry name" value="AAA"/>
    <property type="match status" value="1"/>
</dbReference>
<feature type="compositionally biased region" description="Low complexity" evidence="3">
    <location>
        <begin position="633"/>
        <end position="644"/>
    </location>
</feature>
<dbReference type="InterPro" id="IPR045735">
    <property type="entry name" value="Spore_III_AA_AAA+_ATPase"/>
</dbReference>
<proteinExistence type="predicted"/>
<feature type="domain" description="AAA+ ATPase" evidence="4">
    <location>
        <begin position="191"/>
        <end position="347"/>
    </location>
</feature>
<keyword evidence="1" id="KW-0547">Nucleotide-binding</keyword>
<evidence type="ECO:0000256" key="3">
    <source>
        <dbReference type="SAM" id="MobiDB-lite"/>
    </source>
</evidence>
<keyword evidence="6" id="KW-1185">Reference proteome</keyword>
<dbReference type="EMBL" id="JALJOS010000005">
    <property type="protein sequence ID" value="KAK9838903.1"/>
    <property type="molecule type" value="Genomic_DNA"/>
</dbReference>
<comment type="caution">
    <text evidence="5">The sequence shown here is derived from an EMBL/GenBank/DDBJ whole genome shotgun (WGS) entry which is preliminary data.</text>
</comment>
<evidence type="ECO:0000256" key="2">
    <source>
        <dbReference type="ARBA" id="ARBA00022840"/>
    </source>
</evidence>
<reference evidence="5 6" key="1">
    <citation type="journal article" date="2024" name="Nat. Commun.">
        <title>Phylogenomics reveals the evolutionary origins of lichenization in chlorophyte algae.</title>
        <authorList>
            <person name="Puginier C."/>
            <person name="Libourel C."/>
            <person name="Otte J."/>
            <person name="Skaloud P."/>
            <person name="Haon M."/>
            <person name="Grisel S."/>
            <person name="Petersen M."/>
            <person name="Berrin J.G."/>
            <person name="Delaux P.M."/>
            <person name="Dal Grande F."/>
            <person name="Keller J."/>
        </authorList>
    </citation>
    <scope>NUCLEOTIDE SEQUENCE [LARGE SCALE GENOMIC DNA]</scope>
    <source>
        <strain evidence="5 6">SAG 2145</strain>
    </source>
</reference>
<dbReference type="InterPro" id="IPR003593">
    <property type="entry name" value="AAA+_ATPase"/>
</dbReference>
<name>A0AAW1RZS4_9CHLO</name>
<dbReference type="SMART" id="SM00382">
    <property type="entry name" value="AAA"/>
    <property type="match status" value="1"/>
</dbReference>
<keyword evidence="2" id="KW-0067">ATP-binding</keyword>
<gene>
    <name evidence="5" type="ORF">WJX74_005657</name>
</gene>
<feature type="compositionally biased region" description="Acidic residues" evidence="3">
    <location>
        <begin position="482"/>
        <end position="497"/>
    </location>
</feature>
<dbReference type="Proteomes" id="UP001438707">
    <property type="component" value="Unassembled WGS sequence"/>
</dbReference>
<evidence type="ECO:0000259" key="4">
    <source>
        <dbReference type="SMART" id="SM00382"/>
    </source>
</evidence>
<dbReference type="SUPFAM" id="SSF52540">
    <property type="entry name" value="P-loop containing nucleoside triphosphate hydrolases"/>
    <property type="match status" value="1"/>
</dbReference>
<feature type="region of interest" description="Disordered" evidence="3">
    <location>
        <begin position="613"/>
        <end position="671"/>
    </location>
</feature>
<dbReference type="InterPro" id="IPR058670">
    <property type="entry name" value="PTPase_dom"/>
</dbReference>
<evidence type="ECO:0000313" key="5">
    <source>
        <dbReference type="EMBL" id="KAK9838903.1"/>
    </source>
</evidence>
<protein>
    <recommendedName>
        <fullName evidence="4">AAA+ ATPase domain-containing protein</fullName>
    </recommendedName>
</protein>
<evidence type="ECO:0000256" key="1">
    <source>
        <dbReference type="ARBA" id="ARBA00022741"/>
    </source>
</evidence>
<dbReference type="GO" id="GO:0005524">
    <property type="term" value="F:ATP binding"/>
    <property type="evidence" value="ECO:0007669"/>
    <property type="project" value="UniProtKB-KW"/>
</dbReference>
<dbReference type="InterPro" id="IPR027417">
    <property type="entry name" value="P-loop_NTPase"/>
</dbReference>
<dbReference type="AlphaFoldDB" id="A0AAW1RZS4"/>